<dbReference type="EMBL" id="JAMXLR010000092">
    <property type="protein sequence ID" value="MCO6047883.1"/>
    <property type="molecule type" value="Genomic_DNA"/>
</dbReference>
<dbReference type="AlphaFoldDB" id="A0A9X2FGD6"/>
<proteinExistence type="predicted"/>
<gene>
    <name evidence="1" type="ORF">NG895_28595</name>
</gene>
<reference evidence="1" key="1">
    <citation type="submission" date="2022-06" db="EMBL/GenBank/DDBJ databases">
        <title>Aeoliella straminimaris, a novel planctomycete from sediments.</title>
        <authorList>
            <person name="Vitorino I.R."/>
            <person name="Lage O.M."/>
        </authorList>
    </citation>
    <scope>NUCLEOTIDE SEQUENCE</scope>
    <source>
        <strain evidence="1">ICT_H6.2</strain>
    </source>
</reference>
<comment type="caution">
    <text evidence="1">The sequence shown here is derived from an EMBL/GenBank/DDBJ whole genome shotgun (WGS) entry which is preliminary data.</text>
</comment>
<dbReference type="RefSeq" id="WP_252855989.1">
    <property type="nucleotide sequence ID" value="NZ_JAMXLR010000092.1"/>
</dbReference>
<evidence type="ECO:0000313" key="2">
    <source>
        <dbReference type="Proteomes" id="UP001155241"/>
    </source>
</evidence>
<keyword evidence="2" id="KW-1185">Reference proteome</keyword>
<dbReference type="Proteomes" id="UP001155241">
    <property type="component" value="Unassembled WGS sequence"/>
</dbReference>
<protein>
    <submittedName>
        <fullName evidence="1">Uncharacterized protein</fullName>
    </submittedName>
</protein>
<name>A0A9X2FGD6_9BACT</name>
<accession>A0A9X2FGD6</accession>
<sequence length="190" mass="20841">MDTTPATASRETTIMAVWPSIATFQLGQALGRLYSIGPRVSLLGIPVRPGWLIALATLPVPVLLYAMKIAPRVAVVLGGSNPYCRRYRLTTERVLIEHPFDALSKSRSERSTVASVKLDAFDAIDQEVQPGYEWYRASDLVLRRDGKEVLRLTAVPHAEAFRQTCLKAHQGYLGVQKSRAGTPPVAQGEA</sequence>
<evidence type="ECO:0000313" key="1">
    <source>
        <dbReference type="EMBL" id="MCO6047883.1"/>
    </source>
</evidence>
<organism evidence="1 2">
    <name type="scientific">Aeoliella straminimaris</name>
    <dbReference type="NCBI Taxonomy" id="2954799"/>
    <lineage>
        <taxon>Bacteria</taxon>
        <taxon>Pseudomonadati</taxon>
        <taxon>Planctomycetota</taxon>
        <taxon>Planctomycetia</taxon>
        <taxon>Pirellulales</taxon>
        <taxon>Lacipirellulaceae</taxon>
        <taxon>Aeoliella</taxon>
    </lineage>
</organism>